<sequence>MCNFIRREWYTLETMLITKGNKITRWQSKYLTAMASIIVLALEAFCVFSMVTLVAVNSQTPHCDFKYSIDNSTRDVIAKAIPQMAQNMSYSCYYEKLALLGFGLPDFHLPKDVKLNVSKLVYERCKTRRVSVVSSSTRTESTELSASSVESYLQVYKHCALEKLSV</sequence>
<keyword evidence="1" id="KW-0472">Membrane</keyword>
<comment type="caution">
    <text evidence="2">The sequence shown here is derived from an EMBL/GenBank/DDBJ whole genome shotgun (WGS) entry which is preliminary data.</text>
</comment>
<feature type="transmembrane region" description="Helical" evidence="1">
    <location>
        <begin position="30"/>
        <end position="56"/>
    </location>
</feature>
<evidence type="ECO:0000313" key="3">
    <source>
        <dbReference type="Proteomes" id="UP000252519"/>
    </source>
</evidence>
<dbReference type="EMBL" id="JOJR01000172">
    <property type="protein sequence ID" value="RCN43032.1"/>
    <property type="molecule type" value="Genomic_DNA"/>
</dbReference>
<evidence type="ECO:0000313" key="2">
    <source>
        <dbReference type="EMBL" id="RCN43032.1"/>
    </source>
</evidence>
<gene>
    <name evidence="2" type="ORF">ANCCAN_10992</name>
</gene>
<reference evidence="2 3" key="1">
    <citation type="submission" date="2014-10" db="EMBL/GenBank/DDBJ databases">
        <title>Draft genome of the hookworm Ancylostoma caninum.</title>
        <authorList>
            <person name="Mitreva M."/>
        </authorList>
    </citation>
    <scope>NUCLEOTIDE SEQUENCE [LARGE SCALE GENOMIC DNA]</scope>
    <source>
        <strain evidence="2 3">Baltimore</strain>
    </source>
</reference>
<dbReference type="Proteomes" id="UP000252519">
    <property type="component" value="Unassembled WGS sequence"/>
</dbReference>
<keyword evidence="1" id="KW-1133">Transmembrane helix</keyword>
<evidence type="ECO:0000256" key="1">
    <source>
        <dbReference type="SAM" id="Phobius"/>
    </source>
</evidence>
<keyword evidence="3" id="KW-1185">Reference proteome</keyword>
<accession>A0A368GF88</accession>
<protein>
    <submittedName>
        <fullName evidence="2">Uncharacterized protein</fullName>
    </submittedName>
</protein>
<name>A0A368GF88_ANCCA</name>
<dbReference type="AlphaFoldDB" id="A0A368GF88"/>
<organism evidence="2 3">
    <name type="scientific">Ancylostoma caninum</name>
    <name type="common">Dog hookworm</name>
    <dbReference type="NCBI Taxonomy" id="29170"/>
    <lineage>
        <taxon>Eukaryota</taxon>
        <taxon>Metazoa</taxon>
        <taxon>Ecdysozoa</taxon>
        <taxon>Nematoda</taxon>
        <taxon>Chromadorea</taxon>
        <taxon>Rhabditida</taxon>
        <taxon>Rhabditina</taxon>
        <taxon>Rhabditomorpha</taxon>
        <taxon>Strongyloidea</taxon>
        <taxon>Ancylostomatidae</taxon>
        <taxon>Ancylostomatinae</taxon>
        <taxon>Ancylostoma</taxon>
    </lineage>
</organism>
<proteinExistence type="predicted"/>
<keyword evidence="1" id="KW-0812">Transmembrane</keyword>